<dbReference type="InterPro" id="IPR002421">
    <property type="entry name" value="5-3_exonuclease"/>
</dbReference>
<organism evidence="5 6">
    <name type="scientific">Oleispira antarctica RB-8</name>
    <dbReference type="NCBI Taxonomy" id="698738"/>
    <lineage>
        <taxon>Bacteria</taxon>
        <taxon>Pseudomonadati</taxon>
        <taxon>Pseudomonadota</taxon>
        <taxon>Gammaproteobacteria</taxon>
        <taxon>Oceanospirillales</taxon>
        <taxon>Oceanospirillaceae</taxon>
        <taxon>Oleispira</taxon>
    </lineage>
</organism>
<dbReference type="HOGENOM" id="CLU_004675_1_2_6"/>
<dbReference type="InterPro" id="IPR038969">
    <property type="entry name" value="FEN"/>
</dbReference>
<accession>R4YS75</accession>
<dbReference type="Gene3D" id="1.10.150.20">
    <property type="entry name" value="5' to 3' exonuclease, C-terminal subdomain"/>
    <property type="match status" value="1"/>
</dbReference>
<dbReference type="SUPFAM" id="SSF88723">
    <property type="entry name" value="PIN domain-like"/>
    <property type="match status" value="1"/>
</dbReference>
<dbReference type="PANTHER" id="PTHR42646">
    <property type="entry name" value="FLAP ENDONUCLEASE XNI"/>
    <property type="match status" value="1"/>
</dbReference>
<dbReference type="GO" id="GO:0008409">
    <property type="term" value="F:5'-3' exonuclease activity"/>
    <property type="evidence" value="ECO:0007669"/>
    <property type="project" value="InterPro"/>
</dbReference>
<gene>
    <name evidence="5" type="primary">xni</name>
    <name evidence="5" type="ORF">OLEAN_C19320</name>
</gene>
<dbReference type="InterPro" id="IPR020046">
    <property type="entry name" value="5-3_exonucl_a-hlix_arch_N"/>
</dbReference>
<evidence type="ECO:0000313" key="6">
    <source>
        <dbReference type="Proteomes" id="UP000032749"/>
    </source>
</evidence>
<keyword evidence="2 5" id="KW-0378">Hydrolase</keyword>
<dbReference type="SUPFAM" id="SSF47807">
    <property type="entry name" value="5' to 3' exonuclease, C-terminal subdomain"/>
    <property type="match status" value="1"/>
</dbReference>
<evidence type="ECO:0000259" key="4">
    <source>
        <dbReference type="SMART" id="SM00475"/>
    </source>
</evidence>
<sequence>MNLIRRMYAAMPDHDNKEEACMNRCINTIADNAKRLDATHCAIIFERKEPTWRHAVWPDYKLGRSPMPEALDKALAQFKKGFKTAGFYCFEFQHWEADDVIASLAVKSAYNGLSSTIISTDKGFFQLVDQRIQVLNHFDRQLFNEEEVRARYTVEARQLVDLLALTGDTTNYLPGIKGVGIKTATDLLTQHQDLDTLLIELPNLELKPKLKDALETQWRSALLTRKLARLVTDLPLGINLNDMRL</sequence>
<dbReference type="GO" id="GO:0003677">
    <property type="term" value="F:DNA binding"/>
    <property type="evidence" value="ECO:0007669"/>
    <property type="project" value="UniProtKB-KW"/>
</dbReference>
<dbReference type="GO" id="GO:0033567">
    <property type="term" value="P:DNA replication, Okazaki fragment processing"/>
    <property type="evidence" value="ECO:0007669"/>
    <property type="project" value="InterPro"/>
</dbReference>
<evidence type="ECO:0000256" key="2">
    <source>
        <dbReference type="ARBA" id="ARBA00022801"/>
    </source>
</evidence>
<dbReference type="Proteomes" id="UP000032749">
    <property type="component" value="Chromosome"/>
</dbReference>
<dbReference type="PANTHER" id="PTHR42646:SF2">
    <property type="entry name" value="5'-3' EXONUCLEASE FAMILY PROTEIN"/>
    <property type="match status" value="1"/>
</dbReference>
<proteinExistence type="predicted"/>
<dbReference type="InterPro" id="IPR036279">
    <property type="entry name" value="5-3_exonuclease_C_sf"/>
</dbReference>
<keyword evidence="5" id="KW-0269">Exonuclease</keyword>
<keyword evidence="3" id="KW-0238">DNA-binding</keyword>
<evidence type="ECO:0000256" key="1">
    <source>
        <dbReference type="ARBA" id="ARBA00022722"/>
    </source>
</evidence>
<dbReference type="SMART" id="SM00475">
    <property type="entry name" value="53EXOc"/>
    <property type="match status" value="1"/>
</dbReference>
<keyword evidence="6" id="KW-1185">Reference proteome</keyword>
<dbReference type="GO" id="GO:0017108">
    <property type="term" value="F:5'-flap endonuclease activity"/>
    <property type="evidence" value="ECO:0007669"/>
    <property type="project" value="InterPro"/>
</dbReference>
<dbReference type="SMART" id="SM00279">
    <property type="entry name" value="HhH2"/>
    <property type="match status" value="1"/>
</dbReference>
<dbReference type="CDD" id="cd09859">
    <property type="entry name" value="PIN_53EXO"/>
    <property type="match status" value="1"/>
</dbReference>
<dbReference type="Gene3D" id="3.40.50.1010">
    <property type="entry name" value="5'-nuclease"/>
    <property type="match status" value="1"/>
</dbReference>
<dbReference type="FunFam" id="1.10.150.20:FF:000003">
    <property type="entry name" value="DNA polymerase I"/>
    <property type="match status" value="1"/>
</dbReference>
<dbReference type="AlphaFoldDB" id="R4YS75"/>
<dbReference type="InterPro" id="IPR020045">
    <property type="entry name" value="DNA_polI_H3TH"/>
</dbReference>
<dbReference type="CDD" id="cd09898">
    <property type="entry name" value="H3TH_53EXO"/>
    <property type="match status" value="1"/>
</dbReference>
<dbReference type="InterPro" id="IPR029060">
    <property type="entry name" value="PIN-like_dom_sf"/>
</dbReference>
<keyword evidence="1" id="KW-0540">Nuclease</keyword>
<name>R4YS75_OLEAN</name>
<protein>
    <submittedName>
        <fullName evidence="5">Exonuclease IX</fullName>
        <ecNumber evidence="5">3.1.11.-</ecNumber>
    </submittedName>
</protein>
<dbReference type="Pfam" id="PF02739">
    <property type="entry name" value="5_3_exonuc_N"/>
    <property type="match status" value="1"/>
</dbReference>
<reference evidence="5 6" key="1">
    <citation type="journal article" date="2013" name="Nat. Commun.">
        <title>Genome sequence and functional genomic analysis of the oil-degrading bacterium Oleispira antarctica.</title>
        <authorList>
            <person name="Kube M."/>
            <person name="Chernikova T.N."/>
            <person name="Al-Ramahi Y."/>
            <person name="Beloqui A."/>
            <person name="Lopez-Cortez N."/>
            <person name="Guazzaroni M.E."/>
            <person name="Heipieper H.J."/>
            <person name="Klages S."/>
            <person name="Kotsyurbenko O.R."/>
            <person name="Langer I."/>
            <person name="Nechitaylo T.Y."/>
            <person name="Lunsdorf H."/>
            <person name="Fernandez M."/>
            <person name="Juarez S."/>
            <person name="Ciordia S."/>
            <person name="Singer A."/>
            <person name="Kagan O."/>
            <person name="Egorova O."/>
            <person name="Petit P.A."/>
            <person name="Stogios P."/>
            <person name="Kim Y."/>
            <person name="Tchigvintsev A."/>
            <person name="Flick R."/>
            <person name="Denaro R."/>
            <person name="Genovese M."/>
            <person name="Albar J.P."/>
            <person name="Reva O.N."/>
            <person name="Martinez-Gomariz M."/>
            <person name="Tran H."/>
            <person name="Ferrer M."/>
            <person name="Savchenko A."/>
            <person name="Yakunin A.F."/>
            <person name="Yakimov M.M."/>
            <person name="Golyshina O.V."/>
            <person name="Reinhardt R."/>
            <person name="Golyshin P.N."/>
        </authorList>
    </citation>
    <scope>NUCLEOTIDE SEQUENCE [LARGE SCALE GENOMIC DNA]</scope>
</reference>
<dbReference type="EC" id="3.1.11.-" evidence="5"/>
<dbReference type="InterPro" id="IPR008918">
    <property type="entry name" value="HhH2"/>
</dbReference>
<evidence type="ECO:0000256" key="3">
    <source>
        <dbReference type="ARBA" id="ARBA00023125"/>
    </source>
</evidence>
<dbReference type="PATRIC" id="fig|698738.3.peg.2000"/>
<dbReference type="Pfam" id="PF01367">
    <property type="entry name" value="5_3_exonuc"/>
    <property type="match status" value="1"/>
</dbReference>
<feature type="domain" description="5'-3' exonuclease" evidence="4">
    <location>
        <begin position="1"/>
        <end position="245"/>
    </location>
</feature>
<dbReference type="STRING" id="698738.OLEAN_C19320"/>
<dbReference type="KEGG" id="oai:OLEAN_C19320"/>
<dbReference type="EMBL" id="FO203512">
    <property type="protein sequence ID" value="CCK76108.1"/>
    <property type="molecule type" value="Genomic_DNA"/>
</dbReference>
<evidence type="ECO:0000313" key="5">
    <source>
        <dbReference type="EMBL" id="CCK76108.1"/>
    </source>
</evidence>